<sequence>MAGRFEQNVTSGSQGEARVWGNLCAPLPRVSRGVPEGSGHFWLGVELRRRPHPACFGSTSSQQGRAGSPHPKAGRATEALCWASLVGERERECPDTSMKLPLKALACVSKRFVNAAMLCPGFSVLQKDNIAYIAGLNDIRLSQFNMP</sequence>
<gene>
    <name evidence="1" type="ORF">B0T21DRAFT_349481</name>
</gene>
<dbReference type="Proteomes" id="UP001172159">
    <property type="component" value="Unassembled WGS sequence"/>
</dbReference>
<proteinExistence type="predicted"/>
<organism evidence="1 2">
    <name type="scientific">Apiosordaria backusii</name>
    <dbReference type="NCBI Taxonomy" id="314023"/>
    <lineage>
        <taxon>Eukaryota</taxon>
        <taxon>Fungi</taxon>
        <taxon>Dikarya</taxon>
        <taxon>Ascomycota</taxon>
        <taxon>Pezizomycotina</taxon>
        <taxon>Sordariomycetes</taxon>
        <taxon>Sordariomycetidae</taxon>
        <taxon>Sordariales</taxon>
        <taxon>Lasiosphaeriaceae</taxon>
        <taxon>Apiosordaria</taxon>
    </lineage>
</organism>
<evidence type="ECO:0000313" key="1">
    <source>
        <dbReference type="EMBL" id="KAK0732479.1"/>
    </source>
</evidence>
<accession>A0AA40BDW1</accession>
<dbReference type="EMBL" id="JAUKTV010000008">
    <property type="protein sequence ID" value="KAK0732479.1"/>
    <property type="molecule type" value="Genomic_DNA"/>
</dbReference>
<name>A0AA40BDW1_9PEZI</name>
<protein>
    <submittedName>
        <fullName evidence="1">Uncharacterized protein</fullName>
    </submittedName>
</protein>
<evidence type="ECO:0000313" key="2">
    <source>
        <dbReference type="Proteomes" id="UP001172159"/>
    </source>
</evidence>
<comment type="caution">
    <text evidence="1">The sequence shown here is derived from an EMBL/GenBank/DDBJ whole genome shotgun (WGS) entry which is preliminary data.</text>
</comment>
<reference evidence="1" key="1">
    <citation type="submission" date="2023-06" db="EMBL/GenBank/DDBJ databases">
        <title>Genome-scale phylogeny and comparative genomics of the fungal order Sordariales.</title>
        <authorList>
            <consortium name="Lawrence Berkeley National Laboratory"/>
            <person name="Hensen N."/>
            <person name="Bonometti L."/>
            <person name="Westerberg I."/>
            <person name="Brannstrom I.O."/>
            <person name="Guillou S."/>
            <person name="Cros-Aarteil S."/>
            <person name="Calhoun S."/>
            <person name="Haridas S."/>
            <person name="Kuo A."/>
            <person name="Mondo S."/>
            <person name="Pangilinan J."/>
            <person name="Riley R."/>
            <person name="Labutti K."/>
            <person name="Andreopoulos B."/>
            <person name="Lipzen A."/>
            <person name="Chen C."/>
            <person name="Yanf M."/>
            <person name="Daum C."/>
            <person name="Ng V."/>
            <person name="Clum A."/>
            <person name="Steindorff A."/>
            <person name="Ohm R."/>
            <person name="Martin F."/>
            <person name="Silar P."/>
            <person name="Natvig D."/>
            <person name="Lalanne C."/>
            <person name="Gautier V."/>
            <person name="Ament-Velasquez S.L."/>
            <person name="Kruys A."/>
            <person name="Hutchinson M.I."/>
            <person name="Powell A.J."/>
            <person name="Barry K."/>
            <person name="Miller A.N."/>
            <person name="Grigoriev I.V."/>
            <person name="Debuchy R."/>
            <person name="Gladieux P."/>
            <person name="Thoren M.H."/>
            <person name="Johannesson H."/>
        </authorList>
    </citation>
    <scope>NUCLEOTIDE SEQUENCE</scope>
    <source>
        <strain evidence="1">CBS 540.89</strain>
    </source>
</reference>
<keyword evidence="2" id="KW-1185">Reference proteome</keyword>
<dbReference type="AlphaFoldDB" id="A0AA40BDW1"/>